<dbReference type="Pfam" id="PF00583">
    <property type="entry name" value="Acetyltransf_1"/>
    <property type="match status" value="1"/>
</dbReference>
<evidence type="ECO:0000313" key="3">
    <source>
        <dbReference type="Proteomes" id="UP001596028"/>
    </source>
</evidence>
<dbReference type="PROSITE" id="PS51186">
    <property type="entry name" value="GNAT"/>
    <property type="match status" value="1"/>
</dbReference>
<dbReference type="GO" id="GO:0016746">
    <property type="term" value="F:acyltransferase activity"/>
    <property type="evidence" value="ECO:0007669"/>
    <property type="project" value="UniProtKB-KW"/>
</dbReference>
<dbReference type="InterPro" id="IPR025685">
    <property type="entry name" value="YoaP-like_dom"/>
</dbReference>
<organism evidence="2 3">
    <name type="scientific">Cohnella hongkongensis</name>
    <dbReference type="NCBI Taxonomy" id="178337"/>
    <lineage>
        <taxon>Bacteria</taxon>
        <taxon>Bacillati</taxon>
        <taxon>Bacillota</taxon>
        <taxon>Bacilli</taxon>
        <taxon>Bacillales</taxon>
        <taxon>Paenibacillaceae</taxon>
        <taxon>Cohnella</taxon>
    </lineage>
</organism>
<comment type="caution">
    <text evidence="2">The sequence shown here is derived from an EMBL/GenBank/DDBJ whole genome shotgun (WGS) entry which is preliminary data.</text>
</comment>
<dbReference type="CDD" id="cd04301">
    <property type="entry name" value="NAT_SF"/>
    <property type="match status" value="1"/>
</dbReference>
<dbReference type="SUPFAM" id="SSF52833">
    <property type="entry name" value="Thioredoxin-like"/>
    <property type="match status" value="1"/>
</dbReference>
<dbReference type="Pfam" id="PF14268">
    <property type="entry name" value="YoaP"/>
    <property type="match status" value="1"/>
</dbReference>
<dbReference type="EMBL" id="JBHSEP010000007">
    <property type="protein sequence ID" value="MFC4598904.1"/>
    <property type="molecule type" value="Genomic_DNA"/>
</dbReference>
<dbReference type="Gene3D" id="3.40.630.30">
    <property type="match status" value="1"/>
</dbReference>
<feature type="domain" description="N-acetyltransferase" evidence="1">
    <location>
        <begin position="2"/>
        <end position="153"/>
    </location>
</feature>
<gene>
    <name evidence="2" type="ORF">ACFO3S_11700</name>
</gene>
<keyword evidence="2" id="KW-0808">Transferase</keyword>
<protein>
    <submittedName>
        <fullName evidence="2">GNAT family N-acetyltransferase</fullName>
        <ecNumber evidence="2">2.3.1.-</ecNumber>
    </submittedName>
</protein>
<dbReference type="Proteomes" id="UP001596028">
    <property type="component" value="Unassembled WGS sequence"/>
</dbReference>
<dbReference type="InterPro" id="IPR016181">
    <property type="entry name" value="Acyl_CoA_acyltransferase"/>
</dbReference>
<accession>A0ABV9FFM9</accession>
<dbReference type="EC" id="2.3.1.-" evidence="2"/>
<dbReference type="RefSeq" id="WP_378095667.1">
    <property type="nucleotide sequence ID" value="NZ_JBHSEP010000007.1"/>
</dbReference>
<dbReference type="SUPFAM" id="SSF55729">
    <property type="entry name" value="Acyl-CoA N-acyltransferases (Nat)"/>
    <property type="match status" value="1"/>
</dbReference>
<keyword evidence="3" id="KW-1185">Reference proteome</keyword>
<proteinExistence type="predicted"/>
<sequence length="250" mass="28377">MANIVDVTAVNVEESGFFCMRSKPKSAGYQRKRSWLQQRFAEGLKVKMVEEDGQPKGFIEYMPIEYAWRAVLGDRYMVIHCLWIVGRGKGKGYGSKLLEACIEDAREQDKSGVAMVSSRGTWLANKELFLKYGFQVVDEAPPAFELLVKKFREGPSPQFPGDWAERAGKYPNGITVLRSDQCPYVDQAVQVIVETARELDVQVKVIELRDCQDARNAPSAFGVFTVMYNGELLTYHPVTKRELLKLLHKE</sequence>
<evidence type="ECO:0000313" key="2">
    <source>
        <dbReference type="EMBL" id="MFC4598904.1"/>
    </source>
</evidence>
<evidence type="ECO:0000259" key="1">
    <source>
        <dbReference type="PROSITE" id="PS51186"/>
    </source>
</evidence>
<keyword evidence="2" id="KW-0012">Acyltransferase</keyword>
<name>A0ABV9FFM9_9BACL</name>
<dbReference type="InterPro" id="IPR036249">
    <property type="entry name" value="Thioredoxin-like_sf"/>
</dbReference>
<reference evidence="3" key="1">
    <citation type="journal article" date="2019" name="Int. J. Syst. Evol. Microbiol.">
        <title>The Global Catalogue of Microorganisms (GCM) 10K type strain sequencing project: providing services to taxonomists for standard genome sequencing and annotation.</title>
        <authorList>
            <consortium name="The Broad Institute Genomics Platform"/>
            <consortium name="The Broad Institute Genome Sequencing Center for Infectious Disease"/>
            <person name="Wu L."/>
            <person name="Ma J."/>
        </authorList>
    </citation>
    <scope>NUCLEOTIDE SEQUENCE [LARGE SCALE GENOMIC DNA]</scope>
    <source>
        <strain evidence="3">CCUG 49571</strain>
    </source>
</reference>
<dbReference type="InterPro" id="IPR000182">
    <property type="entry name" value="GNAT_dom"/>
</dbReference>